<feature type="domain" description="UmuC" evidence="1">
    <location>
        <begin position="2"/>
        <end position="34"/>
    </location>
</feature>
<keyword evidence="3" id="KW-1185">Reference proteome</keyword>
<dbReference type="Proteomes" id="UP000295110">
    <property type="component" value="Unassembled WGS sequence"/>
</dbReference>
<reference evidence="2 3" key="1">
    <citation type="submission" date="2019-03" db="EMBL/GenBank/DDBJ databases">
        <title>Genomic Encyclopedia of Type Strains, Phase IV (KMG-IV): sequencing the most valuable type-strain genomes for metagenomic binning, comparative biology and taxonomic classification.</title>
        <authorList>
            <person name="Goeker M."/>
        </authorList>
    </citation>
    <scope>NUCLEOTIDE SEQUENCE [LARGE SCALE GENOMIC DNA]</scope>
    <source>
        <strain evidence="2 3">DSM 654</strain>
    </source>
</reference>
<dbReference type="PROSITE" id="PS50173">
    <property type="entry name" value="UMUC"/>
    <property type="match status" value="1"/>
</dbReference>
<dbReference type="InterPro" id="IPR001126">
    <property type="entry name" value="UmuC"/>
</dbReference>
<comment type="caution">
    <text evidence="2">The sequence shown here is derived from an EMBL/GenBank/DDBJ whole genome shotgun (WGS) entry which is preliminary data.</text>
</comment>
<name>A0A4R3VJ25_ROSSA</name>
<sequence>MLALLDINNAYVSMERVFRPSLNGLPGVVSENGK</sequence>
<dbReference type="EMBL" id="SMBU01000001">
    <property type="protein sequence ID" value="TCV04391.1"/>
    <property type="molecule type" value="Genomic_DNA"/>
</dbReference>
<gene>
    <name evidence="2" type="ORF">EV671_1001146</name>
</gene>
<evidence type="ECO:0000259" key="1">
    <source>
        <dbReference type="PROSITE" id="PS50173"/>
    </source>
</evidence>
<protein>
    <recommendedName>
        <fullName evidence="1">UmuC domain-containing protein</fullName>
    </recommendedName>
</protein>
<evidence type="ECO:0000313" key="3">
    <source>
        <dbReference type="Proteomes" id="UP000295110"/>
    </source>
</evidence>
<proteinExistence type="predicted"/>
<evidence type="ECO:0000313" key="2">
    <source>
        <dbReference type="EMBL" id="TCV04391.1"/>
    </source>
</evidence>
<accession>A0A4R3VJ25</accession>
<dbReference type="GO" id="GO:0006281">
    <property type="term" value="P:DNA repair"/>
    <property type="evidence" value="ECO:0007669"/>
    <property type="project" value="InterPro"/>
</dbReference>
<organism evidence="2 3">
    <name type="scientific">Roseateles saccharophilus</name>
    <name type="common">Pseudomonas saccharophila</name>
    <dbReference type="NCBI Taxonomy" id="304"/>
    <lineage>
        <taxon>Bacteria</taxon>
        <taxon>Pseudomonadati</taxon>
        <taxon>Pseudomonadota</taxon>
        <taxon>Betaproteobacteria</taxon>
        <taxon>Burkholderiales</taxon>
        <taxon>Sphaerotilaceae</taxon>
        <taxon>Roseateles</taxon>
    </lineage>
</organism>
<dbReference type="AlphaFoldDB" id="A0A4R3VJ25"/>